<evidence type="ECO:0000313" key="4">
    <source>
        <dbReference type="Proteomes" id="UP000298324"/>
    </source>
</evidence>
<dbReference type="GO" id="GO:0003677">
    <property type="term" value="F:DNA binding"/>
    <property type="evidence" value="ECO:0007669"/>
    <property type="project" value="InterPro"/>
</dbReference>
<name>A0A4Y7RBT5_9FIRM</name>
<evidence type="ECO:0000259" key="1">
    <source>
        <dbReference type="PROSITE" id="PS51736"/>
    </source>
</evidence>
<dbReference type="SMART" id="SM00857">
    <property type="entry name" value="Resolvase"/>
    <property type="match status" value="1"/>
</dbReference>
<dbReference type="Gene3D" id="3.40.50.1390">
    <property type="entry name" value="Resolvase, N-terminal catalytic domain"/>
    <property type="match status" value="1"/>
</dbReference>
<dbReference type="PROSITE" id="PS51736">
    <property type="entry name" value="RECOMBINASES_3"/>
    <property type="match status" value="1"/>
</dbReference>
<dbReference type="InterPro" id="IPR050639">
    <property type="entry name" value="SSR_resolvase"/>
</dbReference>
<dbReference type="EMBL" id="QFGA01000001">
    <property type="protein sequence ID" value="TEB06478.1"/>
    <property type="molecule type" value="Genomic_DNA"/>
</dbReference>
<dbReference type="PANTHER" id="PTHR30461:SF23">
    <property type="entry name" value="DNA RECOMBINASE-RELATED"/>
    <property type="match status" value="1"/>
</dbReference>
<proteinExistence type="predicted"/>
<dbReference type="PROSITE" id="PS51737">
    <property type="entry name" value="RECOMBINASE_DNA_BIND"/>
    <property type="match status" value="1"/>
</dbReference>
<evidence type="ECO:0000313" key="3">
    <source>
        <dbReference type="EMBL" id="TEB06478.1"/>
    </source>
</evidence>
<dbReference type="InterPro" id="IPR038109">
    <property type="entry name" value="DNA_bind_recomb_sf"/>
</dbReference>
<sequence length="296" mass="33958">MNNNIVIEIPPIKKEVLRVAAYCRVSTAYEEQQTSLDSQIQYYTDYINNHEGWVLAGIYSEQASGTCFDNRIAFNRMMKDCRAGKIDYIITKSISRFGRNTLPFLRSFNELLSLGIIIYFEVERLDSSDWRMLKIIATAAAVAQSESEAKSANIKWGIQRSFEKGHVKLNHTNFLGYTKDENGKLVIVEEEAEIVRLIYDLYLKGHGCRNIKSYLEKNDIKTVTGKSEWSTSTIDRILSNEKYIGTVLSQKSYVEDCLTHKQVKNNGKLPMYLIESNHEAIISKEVFGKVQHRKSL</sequence>
<protein>
    <submittedName>
        <fullName evidence="3">Transposon Tn3 resolvase</fullName>
    </submittedName>
</protein>
<dbReference type="InterPro" id="IPR011109">
    <property type="entry name" value="DNA_bind_recombinase_dom"/>
</dbReference>
<reference evidence="3 4" key="1">
    <citation type="journal article" date="2018" name="Environ. Microbiol.">
        <title>Novel energy conservation strategies and behaviour of Pelotomaculum schinkii driving syntrophic propionate catabolism.</title>
        <authorList>
            <person name="Hidalgo-Ahumada C.A.P."/>
            <person name="Nobu M.K."/>
            <person name="Narihiro T."/>
            <person name="Tamaki H."/>
            <person name="Liu W.T."/>
            <person name="Kamagata Y."/>
            <person name="Stams A.J.M."/>
            <person name="Imachi H."/>
            <person name="Sousa D.Z."/>
        </authorList>
    </citation>
    <scope>NUCLEOTIDE SEQUENCE [LARGE SCALE GENOMIC DNA]</scope>
    <source>
        <strain evidence="3 4">HH</strain>
    </source>
</reference>
<keyword evidence="4" id="KW-1185">Reference proteome</keyword>
<feature type="domain" description="Recombinase" evidence="2">
    <location>
        <begin position="174"/>
        <end position="296"/>
    </location>
</feature>
<dbReference type="GO" id="GO:0000150">
    <property type="term" value="F:DNA strand exchange activity"/>
    <property type="evidence" value="ECO:0007669"/>
    <property type="project" value="InterPro"/>
</dbReference>
<dbReference type="Gene3D" id="3.90.1750.20">
    <property type="entry name" value="Putative Large Serine Recombinase, Chain B, Domain 2"/>
    <property type="match status" value="1"/>
</dbReference>
<dbReference type="Pfam" id="PF07508">
    <property type="entry name" value="Recombinase"/>
    <property type="match status" value="1"/>
</dbReference>
<dbReference type="InterPro" id="IPR006119">
    <property type="entry name" value="Resolv_N"/>
</dbReference>
<dbReference type="Pfam" id="PF00239">
    <property type="entry name" value="Resolvase"/>
    <property type="match status" value="1"/>
</dbReference>
<dbReference type="Proteomes" id="UP000298324">
    <property type="component" value="Unassembled WGS sequence"/>
</dbReference>
<dbReference type="SUPFAM" id="SSF53041">
    <property type="entry name" value="Resolvase-like"/>
    <property type="match status" value="1"/>
</dbReference>
<dbReference type="PANTHER" id="PTHR30461">
    <property type="entry name" value="DNA-INVERTASE FROM LAMBDOID PROPHAGE"/>
    <property type="match status" value="1"/>
</dbReference>
<comment type="caution">
    <text evidence="3">The sequence shown here is derived from an EMBL/GenBank/DDBJ whole genome shotgun (WGS) entry which is preliminary data.</text>
</comment>
<feature type="domain" description="Resolvase/invertase-type recombinase catalytic" evidence="1">
    <location>
        <begin position="18"/>
        <end position="165"/>
    </location>
</feature>
<dbReference type="CDD" id="cd00338">
    <property type="entry name" value="Ser_Recombinase"/>
    <property type="match status" value="1"/>
</dbReference>
<organism evidence="3 4">
    <name type="scientific">Pelotomaculum schinkii</name>
    <dbReference type="NCBI Taxonomy" id="78350"/>
    <lineage>
        <taxon>Bacteria</taxon>
        <taxon>Bacillati</taxon>
        <taxon>Bacillota</taxon>
        <taxon>Clostridia</taxon>
        <taxon>Eubacteriales</taxon>
        <taxon>Desulfotomaculaceae</taxon>
        <taxon>Pelotomaculum</taxon>
    </lineage>
</organism>
<gene>
    <name evidence="3" type="primary">tnpR</name>
    <name evidence="3" type="ORF">Psch_00005</name>
</gene>
<evidence type="ECO:0000259" key="2">
    <source>
        <dbReference type="PROSITE" id="PS51737"/>
    </source>
</evidence>
<dbReference type="InterPro" id="IPR036162">
    <property type="entry name" value="Resolvase-like_N_sf"/>
</dbReference>
<dbReference type="RefSeq" id="WP_190238732.1">
    <property type="nucleotide sequence ID" value="NZ_QFGA01000001.1"/>
</dbReference>
<dbReference type="AlphaFoldDB" id="A0A4Y7RBT5"/>
<accession>A0A4Y7RBT5</accession>